<feature type="compositionally biased region" description="Basic and acidic residues" evidence="1">
    <location>
        <begin position="99"/>
        <end position="204"/>
    </location>
</feature>
<protein>
    <submittedName>
        <fullName evidence="2">Uncharacterized protein</fullName>
    </submittedName>
</protein>
<accession>A0AB34ILL9</accession>
<feature type="compositionally biased region" description="Gly residues" evidence="1">
    <location>
        <begin position="76"/>
        <end position="87"/>
    </location>
</feature>
<reference evidence="2 3" key="1">
    <citation type="journal article" date="2024" name="Science">
        <title>Giant polyketide synthase enzymes in the biosynthesis of giant marine polyether toxins.</title>
        <authorList>
            <person name="Fallon T.R."/>
            <person name="Shende V.V."/>
            <person name="Wierzbicki I.H."/>
            <person name="Pendleton A.L."/>
            <person name="Watervoot N.F."/>
            <person name="Auber R.P."/>
            <person name="Gonzalez D.J."/>
            <person name="Wisecaver J.H."/>
            <person name="Moore B.S."/>
        </authorList>
    </citation>
    <scope>NUCLEOTIDE SEQUENCE [LARGE SCALE GENOMIC DNA]</scope>
    <source>
        <strain evidence="2 3">12B1</strain>
    </source>
</reference>
<feature type="region of interest" description="Disordered" evidence="1">
    <location>
        <begin position="320"/>
        <end position="350"/>
    </location>
</feature>
<proteinExistence type="predicted"/>
<sequence>MPRWSWWADDHFEPYAAEASDTLEAAFSSRGMSARVELSTPRGSYVVKHTRDGWVQHRKGNARLWRRVERTDGEGEAMGGGGGGEGGEGGEEAQGEARGGGEEARGVGEEVRREGEEVRGVGEEVRREGEEARGEGEEVRGEGEEVRGEGEEVRGEGEEVRGEGEEVRADWQEAPREGEEVRGEGEGARGEGEQAGEEREERGLEGACGEPEAEEAAMKRREEGTGEAEGLGEGGEPPQQAAEAAAAPSDPEVRRLLALAPPQLHATAQETARLCEELAFIVAQPSASCAEALARLEEAASSNPTEEHAFFAMALRERMAAADEETEVDSVSEEEDEGREKRQRTCGSGE</sequence>
<dbReference type="Proteomes" id="UP001515480">
    <property type="component" value="Unassembled WGS sequence"/>
</dbReference>
<feature type="compositionally biased region" description="Low complexity" evidence="1">
    <location>
        <begin position="236"/>
        <end position="248"/>
    </location>
</feature>
<comment type="caution">
    <text evidence="2">The sequence shown here is derived from an EMBL/GenBank/DDBJ whole genome shotgun (WGS) entry which is preliminary data.</text>
</comment>
<gene>
    <name evidence="2" type="ORF">AB1Y20_010999</name>
</gene>
<keyword evidence="3" id="KW-1185">Reference proteome</keyword>
<evidence type="ECO:0000313" key="2">
    <source>
        <dbReference type="EMBL" id="KAL1502927.1"/>
    </source>
</evidence>
<feature type="compositionally biased region" description="Acidic residues" evidence="1">
    <location>
        <begin position="322"/>
        <end position="337"/>
    </location>
</feature>
<dbReference type="AlphaFoldDB" id="A0AB34ILL9"/>
<organism evidence="2 3">
    <name type="scientific">Prymnesium parvum</name>
    <name type="common">Toxic golden alga</name>
    <dbReference type="NCBI Taxonomy" id="97485"/>
    <lineage>
        <taxon>Eukaryota</taxon>
        <taxon>Haptista</taxon>
        <taxon>Haptophyta</taxon>
        <taxon>Prymnesiophyceae</taxon>
        <taxon>Prymnesiales</taxon>
        <taxon>Prymnesiaceae</taxon>
        <taxon>Prymnesium</taxon>
    </lineage>
</organism>
<evidence type="ECO:0000256" key="1">
    <source>
        <dbReference type="SAM" id="MobiDB-lite"/>
    </source>
</evidence>
<feature type="region of interest" description="Disordered" evidence="1">
    <location>
        <begin position="67"/>
        <end position="253"/>
    </location>
</feature>
<dbReference type="Gene3D" id="3.30.720.50">
    <property type="match status" value="1"/>
</dbReference>
<dbReference type="InterPro" id="IPR037197">
    <property type="entry name" value="WWE_dom_sf"/>
</dbReference>
<name>A0AB34ILL9_PRYPA</name>
<evidence type="ECO:0000313" key="3">
    <source>
        <dbReference type="Proteomes" id="UP001515480"/>
    </source>
</evidence>
<dbReference type="EMBL" id="JBGBPQ010000022">
    <property type="protein sequence ID" value="KAL1502927.1"/>
    <property type="molecule type" value="Genomic_DNA"/>
</dbReference>